<dbReference type="FunFam" id="3.40.50.1820:FF:000990">
    <property type="entry name" value="Uncharacterized protein"/>
    <property type="match status" value="1"/>
</dbReference>
<dbReference type="GO" id="GO:0006629">
    <property type="term" value="P:lipid metabolic process"/>
    <property type="evidence" value="ECO:0000318"/>
    <property type="project" value="GO_Central"/>
</dbReference>
<dbReference type="Gene3D" id="3.40.50.1820">
    <property type="entry name" value="alpha/beta hydrolase"/>
    <property type="match status" value="1"/>
</dbReference>
<feature type="region of interest" description="Disordered" evidence="3">
    <location>
        <begin position="489"/>
        <end position="508"/>
    </location>
</feature>
<keyword evidence="2" id="KW-0443">Lipid metabolism</keyword>
<dbReference type="GeneID" id="3647753"/>
<evidence type="ECO:0000313" key="5">
    <source>
        <dbReference type="CGD" id="CAL0000176683"/>
    </source>
</evidence>
<dbReference type="InterPro" id="IPR007751">
    <property type="entry name" value="DUF676_lipase-like"/>
</dbReference>
<reference evidence="6 7" key="3">
    <citation type="journal article" date="2013" name="Genome Biol.">
        <title>Assembly of a phased diploid Candida albicans genome facilitates allele-specific measurements and provides a simple model for repeat and indel structure.</title>
        <authorList>
            <person name="Muzzey D."/>
            <person name="Schwartz K."/>
            <person name="Weissman J.S."/>
            <person name="Sherlock G."/>
        </authorList>
    </citation>
    <scope>NUCLEOTIDE SEQUENCE [LARGE SCALE GENOMIC DNA]</scope>
    <source>
        <strain evidence="7">SC5314 / ATCC MYA-2876</strain>
    </source>
</reference>
<proteinExistence type="inferred from homology"/>
<dbReference type="GO" id="GO:0016042">
    <property type="term" value="P:lipid catabolic process"/>
    <property type="evidence" value="ECO:0007669"/>
    <property type="project" value="UniProtKB-KW"/>
</dbReference>
<dbReference type="STRING" id="237561.A0A1D8PJ34"/>
<accession>A0A1D8PJ34</accession>
<dbReference type="PANTHER" id="PTHR12482">
    <property type="entry name" value="LIPASE ROG1-RELATED-RELATED"/>
    <property type="match status" value="1"/>
</dbReference>
<evidence type="ECO:0000313" key="6">
    <source>
        <dbReference type="EMBL" id="AOW28137.1"/>
    </source>
</evidence>
<name>A0A1D8PJ34_CANAL</name>
<feature type="domain" description="DUF676" evidence="4">
    <location>
        <begin position="220"/>
        <end position="429"/>
    </location>
</feature>
<evidence type="ECO:0000256" key="2">
    <source>
        <dbReference type="ARBA" id="ARBA00022963"/>
    </source>
</evidence>
<dbReference type="eggNOG" id="KOG4372">
    <property type="taxonomic scope" value="Eukaryota"/>
</dbReference>
<gene>
    <name evidence="6" type="ordered locus">CAALFM_C300890CA</name>
    <name evidence="5" type="ordered locus">orf19.6166</name>
</gene>
<dbReference type="PIRSF" id="PIRSF005412">
    <property type="entry name" value="UCP005412_abhydr"/>
    <property type="match status" value="1"/>
</dbReference>
<sequence>MAAHPSLWYRDKDSLRIGGVARYTIEYTRLDPTIKRIYFRLKNIEKSSIRAIHLLSGPFILYCHVVPCNYNPRKPFHPENVQKNTEVVFENQIKPNQAFNVSLLLNSNSLKGKDDKGYDIFQWEIEIVSQIVITKKTEVVYDFMIGDDLHFMKKLGQSIIQQTLTSLGTKIDMNEGTKPTIVDKAIDEIHNDSHKIYNTQLKVSKLTTDDIWSNEPKDPKKPVHLVIVTHGIFSNLTADMLYIKDQLELRVKENILVRGYRYNAGRTERGVKKLGTNVANYITDLIENSLYQYDKISFIGHSLGGVVQLYAIKYILMTKGPDYFERMRIKPVNFIGMASPFLGILNEMNFLISWVLDMGTLGKTGRDLTLSKRLPAWSDISIGESKKRDSFKPVLETLPEDPLQKFLAQFEQLVVYANAMNDGIVPLRTSALLYLDYEALGDVSELKKSKHMHVHPELEEADHKIQVNRSRDTVSEVPEEANQMVQDIQDAAKSTDNSQSTESSETMGKNHVISKYKEFLNLNFSEHNSNNHKPKLTKRQRKYKNFSVRGTDYNVFNDVLPEDHSFQSEETNSTQDSQTIVVPPRASAIESAINTLICPIPSNEFLINPESRQHVIFHDKYYQFNKSSQEEGNLNKHSKVEWFASVLLRYHSKWKLEKQKQIADKYHNACGWRKVLVNLPPDAHNNIVVRRRFANGYGWGVVDHLCDLFRVSENKL</sequence>
<dbReference type="CDD" id="cd00741">
    <property type="entry name" value="Lipase"/>
    <property type="match status" value="1"/>
</dbReference>
<dbReference type="PANTHER" id="PTHR12482:SF62">
    <property type="entry name" value="LIPASE ROG1-RELATED"/>
    <property type="match status" value="1"/>
</dbReference>
<evidence type="ECO:0000256" key="3">
    <source>
        <dbReference type="SAM" id="MobiDB-lite"/>
    </source>
</evidence>
<dbReference type="VEuPathDB" id="FungiDB:C3_00890C_A"/>
<dbReference type="CGD" id="CAL0000176683">
    <property type="gene designation" value="orf19.6166"/>
</dbReference>
<dbReference type="EMBL" id="CP017625">
    <property type="protein sequence ID" value="AOW28137.1"/>
    <property type="molecule type" value="Genomic_DNA"/>
</dbReference>
<dbReference type="InterPro" id="IPR029058">
    <property type="entry name" value="AB_hydrolase_fold"/>
</dbReference>
<protein>
    <recommendedName>
        <fullName evidence="4">DUF676 domain-containing protein</fullName>
    </recommendedName>
</protein>
<reference evidence="6 7" key="1">
    <citation type="journal article" date="2004" name="Proc. Natl. Acad. Sci. U.S.A.">
        <title>The diploid genome sequence of Candida albicans.</title>
        <authorList>
            <person name="Jones T."/>
            <person name="Federspiel N.A."/>
            <person name="Chibana H."/>
            <person name="Dungan J."/>
            <person name="Kalman S."/>
            <person name="Magee B.B."/>
            <person name="Newport G."/>
            <person name="Thorstenson Y.R."/>
            <person name="Agabian N."/>
            <person name="Magee P.T."/>
            <person name="Davis R.W."/>
            <person name="Scherer S."/>
        </authorList>
    </citation>
    <scope>NUCLEOTIDE SEQUENCE [LARGE SCALE GENOMIC DNA]</scope>
    <source>
        <strain evidence="7">SC5314 / ATCC MYA-2876</strain>
    </source>
</reference>
<dbReference type="AlphaFoldDB" id="A0A1D8PJ34"/>
<dbReference type="InterPro" id="IPR044294">
    <property type="entry name" value="Lipase-like"/>
</dbReference>
<dbReference type="InParanoid" id="A0A1D8PJ34"/>
<reference evidence="6 7" key="2">
    <citation type="journal article" date="2007" name="Genome Biol.">
        <title>Assembly of the Candida albicans genome into sixteen supercontigs aligned on the eight chromosomes.</title>
        <authorList>
            <person name="van het Hoog M."/>
            <person name="Rast T.J."/>
            <person name="Martchenko M."/>
            <person name="Grindle S."/>
            <person name="Dignard D."/>
            <person name="Hogues H."/>
            <person name="Cuomo C."/>
            <person name="Berriman M."/>
            <person name="Scherer S."/>
            <person name="Magee B.B."/>
            <person name="Whiteway M."/>
            <person name="Chibana H."/>
            <person name="Nantel A."/>
            <person name="Magee P.T."/>
        </authorList>
    </citation>
    <scope>GENOME REANNOTATION</scope>
    <source>
        <strain evidence="7">SC5314 / ATCC MYA-2876</strain>
    </source>
</reference>
<dbReference type="ESTHER" id="canal-q59ln6">
    <property type="family name" value="Duf_676"/>
</dbReference>
<feature type="compositionally biased region" description="Polar residues" evidence="3">
    <location>
        <begin position="492"/>
        <end position="507"/>
    </location>
</feature>
<dbReference type="GO" id="GO:0047372">
    <property type="term" value="F:monoacylglycerol lipase activity"/>
    <property type="evidence" value="ECO:0000318"/>
    <property type="project" value="GO_Central"/>
</dbReference>
<keyword evidence="7" id="KW-1185">Reference proteome</keyword>
<dbReference type="RefSeq" id="XP_710647.2">
    <property type="nucleotide sequence ID" value="XM_705555.2"/>
</dbReference>
<comment type="similarity">
    <text evidence="1">Belongs to the putative lipase ROG1 family.</text>
</comment>
<evidence type="ECO:0000313" key="7">
    <source>
        <dbReference type="Proteomes" id="UP000000559"/>
    </source>
</evidence>
<evidence type="ECO:0000256" key="1">
    <source>
        <dbReference type="ARBA" id="ARBA00007920"/>
    </source>
</evidence>
<dbReference type="SUPFAM" id="SSF53474">
    <property type="entry name" value="alpha/beta-Hydrolases"/>
    <property type="match status" value="1"/>
</dbReference>
<evidence type="ECO:0000259" key="4">
    <source>
        <dbReference type="Pfam" id="PF05057"/>
    </source>
</evidence>
<dbReference type="InterPro" id="IPR016445">
    <property type="entry name" value="Rog1_fam"/>
</dbReference>
<organism evidence="6 7">
    <name type="scientific">Candida albicans (strain SC5314 / ATCC MYA-2876)</name>
    <name type="common">Yeast</name>
    <dbReference type="NCBI Taxonomy" id="237561"/>
    <lineage>
        <taxon>Eukaryota</taxon>
        <taxon>Fungi</taxon>
        <taxon>Dikarya</taxon>
        <taxon>Ascomycota</taxon>
        <taxon>Saccharomycotina</taxon>
        <taxon>Pichiomycetes</taxon>
        <taxon>Debaryomycetaceae</taxon>
        <taxon>Candida/Lodderomyces clade</taxon>
        <taxon>Candida</taxon>
    </lineage>
</organism>
<dbReference type="OrthoDB" id="5368485at2759"/>
<keyword evidence="2" id="KW-0442">Lipid degradation</keyword>
<dbReference type="KEGG" id="cal:CAALFM_C300890CA"/>
<dbReference type="Pfam" id="PF05057">
    <property type="entry name" value="DUF676"/>
    <property type="match status" value="1"/>
</dbReference>
<dbReference type="Proteomes" id="UP000000559">
    <property type="component" value="Chromosome 3"/>
</dbReference>